<evidence type="ECO:0000259" key="3">
    <source>
        <dbReference type="Pfam" id="PF25485"/>
    </source>
</evidence>
<dbReference type="RefSeq" id="XP_031087951.1">
    <property type="nucleotide sequence ID" value="XM_031222498.1"/>
</dbReference>
<name>A0A1L7W449_FUSPR</name>
<evidence type="ECO:0000256" key="1">
    <source>
        <dbReference type="SAM" id="MobiDB-lite"/>
    </source>
</evidence>
<dbReference type="Proteomes" id="UP000183971">
    <property type="component" value="Unassembled WGS sequence"/>
</dbReference>
<feature type="domain" description="DUF7908" evidence="3">
    <location>
        <begin position="159"/>
        <end position="247"/>
    </location>
</feature>
<organism evidence="4 5">
    <name type="scientific">Fusarium proliferatum (strain ET1)</name>
    <name type="common">Orchid endophyte fungus</name>
    <dbReference type="NCBI Taxonomy" id="1227346"/>
    <lineage>
        <taxon>Eukaryota</taxon>
        <taxon>Fungi</taxon>
        <taxon>Dikarya</taxon>
        <taxon>Ascomycota</taxon>
        <taxon>Pezizomycotina</taxon>
        <taxon>Sordariomycetes</taxon>
        <taxon>Hypocreomycetidae</taxon>
        <taxon>Hypocreales</taxon>
        <taxon>Nectriaceae</taxon>
        <taxon>Fusarium</taxon>
        <taxon>Fusarium fujikuroi species complex</taxon>
    </lineage>
</organism>
<dbReference type="GeneID" id="42053667"/>
<accession>A0A1L7W449</accession>
<keyword evidence="5" id="KW-1185">Reference proteome</keyword>
<feature type="region of interest" description="Disordered" evidence="1">
    <location>
        <begin position="405"/>
        <end position="480"/>
    </location>
</feature>
<comment type="caution">
    <text evidence="4">The sequence shown here is derived from an EMBL/GenBank/DDBJ whole genome shotgun (WGS) entry which is preliminary data.</text>
</comment>
<keyword evidence="2" id="KW-0732">Signal</keyword>
<feature type="signal peptide" evidence="2">
    <location>
        <begin position="1"/>
        <end position="19"/>
    </location>
</feature>
<evidence type="ECO:0000313" key="4">
    <source>
        <dbReference type="EMBL" id="CZR47417.1"/>
    </source>
</evidence>
<evidence type="ECO:0000313" key="5">
    <source>
        <dbReference type="Proteomes" id="UP000183971"/>
    </source>
</evidence>
<dbReference type="AlphaFoldDB" id="A0A1L7W449"/>
<feature type="region of interest" description="Disordered" evidence="1">
    <location>
        <begin position="261"/>
        <end position="296"/>
    </location>
</feature>
<feature type="region of interest" description="Disordered" evidence="1">
    <location>
        <begin position="353"/>
        <end position="383"/>
    </location>
</feature>
<dbReference type="Pfam" id="PF25485">
    <property type="entry name" value="DUF7908"/>
    <property type="match status" value="1"/>
</dbReference>
<dbReference type="InterPro" id="IPR057230">
    <property type="entry name" value="DUF7908"/>
</dbReference>
<dbReference type="VEuPathDB" id="FungiDB:FPRO_08791"/>
<feature type="chain" id="PRO_5013267659" description="DUF7908 domain-containing protein" evidence="2">
    <location>
        <begin position="20"/>
        <end position="582"/>
    </location>
</feature>
<feature type="compositionally biased region" description="Low complexity" evidence="1">
    <location>
        <begin position="428"/>
        <end position="480"/>
    </location>
</feature>
<evidence type="ECO:0000256" key="2">
    <source>
        <dbReference type="SAM" id="SignalP"/>
    </source>
</evidence>
<feature type="compositionally biased region" description="Low complexity" evidence="1">
    <location>
        <begin position="405"/>
        <end position="418"/>
    </location>
</feature>
<protein>
    <recommendedName>
        <fullName evidence="3">DUF7908 domain-containing protein</fullName>
    </recommendedName>
</protein>
<sequence length="582" mass="59534">MKSCIFATTLLGSAGMASAAEYPSMEMDTWCITYLSTYLAPISVAPGVSPSSHMTLFGNSSTATASITGGQTIIASELSSTSDLSSFDVATTEAQTGSGTLSFGSITEPVDTSSAFATDISSSALPTSTGIIEPPGRSVIFLIQASGNQKRDVEKREAEGFLFVGGLPTFYAGENYKALGVQDGGSFPQDAITKTFGTTGQNLIFKNSGLPNGEAGFCQDSSGQVYITFTASPPGCVPVTLGVYDVTQCQNGRLVGFETSTSASASSTEASTAESVSSGIFSSEEPTTAETAAPTEFSSLSYVETSSTLPEMSASSQTFGSVSSAASSRSVDASTSASGTEVFSTISSEEIIPPTSTFSSEASTTVTSQDADTSASISSQAVDSETSAIVSSELFDSSVTIQSTLSSSDSSTEAPSSTELETSNSLASTSEEPFSTTTETSGDSTSETSSELASSSSEEITSDQSTTTSESSTGITTTTADTTTDLITTTTSAAALSECRSDSNPYSDSDSTFDLSCDFSVDSSASIGVVQANSFNQCVFFCAQASNCAAIQYEKSTMNCSGFRSFTGTSANAQFDVAVKQP</sequence>
<gene>
    <name evidence="4" type="ORF">FPRO_08791</name>
</gene>
<dbReference type="EMBL" id="FJOF01000011">
    <property type="protein sequence ID" value="CZR47417.1"/>
    <property type="molecule type" value="Genomic_DNA"/>
</dbReference>
<proteinExistence type="predicted"/>
<reference evidence="5" key="1">
    <citation type="journal article" date="2016" name="Genome Biol. Evol.">
        <title>Comparative 'omics' of the Fusarium fujikuroi species complex highlights differences in genetic potential and metabolite synthesis.</title>
        <authorList>
            <person name="Niehaus E.-M."/>
            <person name="Muensterkoetter M."/>
            <person name="Proctor R.H."/>
            <person name="Brown D.W."/>
            <person name="Sharon A."/>
            <person name="Idan Y."/>
            <person name="Oren-Young L."/>
            <person name="Sieber C.M."/>
            <person name="Novak O."/>
            <person name="Pencik A."/>
            <person name="Tarkowska D."/>
            <person name="Hromadova K."/>
            <person name="Freeman S."/>
            <person name="Maymon M."/>
            <person name="Elazar M."/>
            <person name="Youssef S.A."/>
            <person name="El-Shabrawy E.S.M."/>
            <person name="Shalaby A.B.A."/>
            <person name="Houterman P."/>
            <person name="Brock N.L."/>
            <person name="Burkhardt I."/>
            <person name="Tsavkelova E.A."/>
            <person name="Dickschat J.S."/>
            <person name="Galuszka P."/>
            <person name="Gueldener U."/>
            <person name="Tudzynski B."/>
        </authorList>
    </citation>
    <scope>NUCLEOTIDE SEQUENCE [LARGE SCALE GENOMIC DNA]</scope>
    <source>
        <strain evidence="5">ET1</strain>
    </source>
</reference>